<reference evidence="6" key="1">
    <citation type="submission" date="2022-02" db="EMBL/GenBank/DDBJ databases">
        <authorList>
            <person name="Henning P.M."/>
            <person name="McCubbin A.G."/>
            <person name="Shore J.S."/>
        </authorList>
    </citation>
    <scope>NUCLEOTIDE SEQUENCE</scope>
    <source>
        <strain evidence="6">F60SS</strain>
        <tissue evidence="6">Leaves</tissue>
    </source>
</reference>
<protein>
    <recommendedName>
        <fullName evidence="5">DUF4005 domain-containing protein</fullName>
    </recommendedName>
</protein>
<evidence type="ECO:0000259" key="5">
    <source>
        <dbReference type="Pfam" id="PF13178"/>
    </source>
</evidence>
<comment type="similarity">
    <text evidence="2">Belongs to the IQD family.</text>
</comment>
<dbReference type="AlphaFoldDB" id="A0A9Q0JPU6"/>
<feature type="compositionally biased region" description="Low complexity" evidence="4">
    <location>
        <begin position="414"/>
        <end position="430"/>
    </location>
</feature>
<feature type="compositionally biased region" description="Low complexity" evidence="4">
    <location>
        <begin position="442"/>
        <end position="451"/>
    </location>
</feature>
<organism evidence="6 7">
    <name type="scientific">Turnera subulata</name>
    <dbReference type="NCBI Taxonomy" id="218843"/>
    <lineage>
        <taxon>Eukaryota</taxon>
        <taxon>Viridiplantae</taxon>
        <taxon>Streptophyta</taxon>
        <taxon>Embryophyta</taxon>
        <taxon>Tracheophyta</taxon>
        <taxon>Spermatophyta</taxon>
        <taxon>Magnoliopsida</taxon>
        <taxon>eudicotyledons</taxon>
        <taxon>Gunneridae</taxon>
        <taxon>Pentapetalae</taxon>
        <taxon>rosids</taxon>
        <taxon>fabids</taxon>
        <taxon>Malpighiales</taxon>
        <taxon>Passifloraceae</taxon>
        <taxon>Turnera</taxon>
    </lineage>
</organism>
<dbReference type="PROSITE" id="PS50096">
    <property type="entry name" value="IQ"/>
    <property type="match status" value="2"/>
</dbReference>
<comment type="subunit">
    <text evidence="3">Binds to multiple calmodulin (CaM) in the presence of Ca(2+) and CaM-like proteins.</text>
</comment>
<dbReference type="GO" id="GO:0005516">
    <property type="term" value="F:calmodulin binding"/>
    <property type="evidence" value="ECO:0007669"/>
    <property type="project" value="UniProtKB-KW"/>
</dbReference>
<feature type="domain" description="DUF4005" evidence="5">
    <location>
        <begin position="369"/>
        <end position="407"/>
    </location>
</feature>
<dbReference type="PANTHER" id="PTHR32295:SF33">
    <property type="entry name" value="PROTEIN IQ-DOMAIN 21"/>
    <property type="match status" value="1"/>
</dbReference>
<feature type="compositionally biased region" description="Polar residues" evidence="4">
    <location>
        <begin position="369"/>
        <end position="384"/>
    </location>
</feature>
<keyword evidence="1" id="KW-0112">Calmodulin-binding</keyword>
<evidence type="ECO:0000256" key="2">
    <source>
        <dbReference type="ARBA" id="ARBA00024341"/>
    </source>
</evidence>
<feature type="region of interest" description="Disordered" evidence="4">
    <location>
        <begin position="221"/>
        <end position="246"/>
    </location>
</feature>
<feature type="region of interest" description="Disordered" evidence="4">
    <location>
        <begin position="62"/>
        <end position="85"/>
    </location>
</feature>
<gene>
    <name evidence="6" type="ORF">Tsubulata_009791</name>
</gene>
<dbReference type="Proteomes" id="UP001141552">
    <property type="component" value="Unassembled WGS sequence"/>
</dbReference>
<keyword evidence="7" id="KW-1185">Reference proteome</keyword>
<dbReference type="SMART" id="SM00015">
    <property type="entry name" value="IQ"/>
    <property type="match status" value="2"/>
</dbReference>
<dbReference type="InterPro" id="IPR025064">
    <property type="entry name" value="DUF4005"/>
</dbReference>
<feature type="region of interest" description="Disordered" evidence="4">
    <location>
        <begin position="341"/>
        <end position="469"/>
    </location>
</feature>
<proteinExistence type="inferred from homology"/>
<sequence>MGKKGGGWFTSVKKVFKSSPKQLPEKRVRLTVLKSVEINNLIKNKDNAEKWEHEAPEVVSFEHFPAESSPDVTNEDSAASSPVSEDRSHAIAVAVATAAAAEAAVAAAQAAAKVVRLAGYGRQSKEERAATLIQSYYRGYLARRALRALKGLVRLQALVRGHNVRKQAQMTMRCMQALVRVQARVRARRLQLAHEKLQKKFDHEEEPPRLSVDREINQKSPLQSYGWDSRHHQNSDKTRENASKKHDAVMKRERALAYAYAYQQQQQLLQASPTGKEIELYASEREKAQWGWNWLERWMSSQPYHARQMGPNEASYVTLTATTTTTTDDMSEKTVEMDVAASPGPGGNINMGLLDTSPYSKGHQHRRQPSGNNVPSYMAQTQSAKAKVRGQGPVKPRGPSSTPQWNPSTRRGVGSACDSSSSGGPKSPSPNHNLQYRRHSVGYGTDSSYGGDDWRLPLPDGHGWRNEFG</sequence>
<dbReference type="Gene3D" id="1.20.5.190">
    <property type="match status" value="1"/>
</dbReference>
<dbReference type="EMBL" id="JAKUCV010000214">
    <property type="protein sequence ID" value="KAJ4850801.1"/>
    <property type="molecule type" value="Genomic_DNA"/>
</dbReference>
<accession>A0A9Q0JPU6</accession>
<dbReference type="Pfam" id="PF00612">
    <property type="entry name" value="IQ"/>
    <property type="match status" value="2"/>
</dbReference>
<feature type="compositionally biased region" description="Polar residues" evidence="4">
    <location>
        <begin position="399"/>
        <end position="409"/>
    </location>
</feature>
<feature type="compositionally biased region" description="Polar residues" evidence="4">
    <location>
        <begin position="70"/>
        <end position="83"/>
    </location>
</feature>
<dbReference type="PANTHER" id="PTHR32295">
    <property type="entry name" value="IQ-DOMAIN 5-RELATED"/>
    <property type="match status" value="1"/>
</dbReference>
<evidence type="ECO:0000256" key="3">
    <source>
        <dbReference type="ARBA" id="ARBA00024378"/>
    </source>
</evidence>
<reference evidence="6" key="2">
    <citation type="journal article" date="2023" name="Plants (Basel)">
        <title>Annotation of the Turnera subulata (Passifloraceae) Draft Genome Reveals the S-Locus Evolved after the Divergence of Turneroideae from Passifloroideae in a Stepwise Manner.</title>
        <authorList>
            <person name="Henning P.M."/>
            <person name="Roalson E.H."/>
            <person name="Mir W."/>
            <person name="McCubbin A.G."/>
            <person name="Shore J.S."/>
        </authorList>
    </citation>
    <scope>NUCLEOTIDE SEQUENCE</scope>
    <source>
        <strain evidence="6">F60SS</strain>
    </source>
</reference>
<dbReference type="CDD" id="cd23767">
    <property type="entry name" value="IQCD"/>
    <property type="match status" value="1"/>
</dbReference>
<evidence type="ECO:0000313" key="6">
    <source>
        <dbReference type="EMBL" id="KAJ4850801.1"/>
    </source>
</evidence>
<dbReference type="Pfam" id="PF13178">
    <property type="entry name" value="DUF4005"/>
    <property type="match status" value="1"/>
</dbReference>
<feature type="compositionally biased region" description="Basic and acidic residues" evidence="4">
    <location>
        <begin position="228"/>
        <end position="246"/>
    </location>
</feature>
<evidence type="ECO:0000256" key="1">
    <source>
        <dbReference type="ARBA" id="ARBA00022860"/>
    </source>
</evidence>
<comment type="caution">
    <text evidence="6">The sequence shown here is derived from an EMBL/GenBank/DDBJ whole genome shotgun (WGS) entry which is preliminary data.</text>
</comment>
<dbReference type="OrthoDB" id="1915057at2759"/>
<dbReference type="InterPro" id="IPR000048">
    <property type="entry name" value="IQ_motif_EF-hand-BS"/>
</dbReference>
<name>A0A9Q0JPU6_9ROSI</name>
<evidence type="ECO:0000256" key="4">
    <source>
        <dbReference type="SAM" id="MobiDB-lite"/>
    </source>
</evidence>
<evidence type="ECO:0000313" key="7">
    <source>
        <dbReference type="Proteomes" id="UP001141552"/>
    </source>
</evidence>